<sequence>METPLHQQGDLVLIKCPLLCIQGLRFLISTATHLPLILAGTTLGGCAEKM</sequence>
<protein>
    <submittedName>
        <fullName evidence="1">Uncharacterized protein</fullName>
    </submittedName>
</protein>
<reference evidence="1" key="1">
    <citation type="submission" date="2014-11" db="EMBL/GenBank/DDBJ databases">
        <authorList>
            <person name="Amaro Gonzalez C."/>
        </authorList>
    </citation>
    <scope>NUCLEOTIDE SEQUENCE</scope>
</reference>
<proteinExistence type="predicted"/>
<reference evidence="1" key="2">
    <citation type="journal article" date="2015" name="Fish Shellfish Immunol.">
        <title>Early steps in the European eel (Anguilla anguilla)-Vibrio vulnificus interaction in the gills: Role of the RtxA13 toxin.</title>
        <authorList>
            <person name="Callol A."/>
            <person name="Pajuelo D."/>
            <person name="Ebbesson L."/>
            <person name="Teles M."/>
            <person name="MacKenzie S."/>
            <person name="Amaro C."/>
        </authorList>
    </citation>
    <scope>NUCLEOTIDE SEQUENCE</scope>
</reference>
<organism evidence="1">
    <name type="scientific">Anguilla anguilla</name>
    <name type="common">European freshwater eel</name>
    <name type="synonym">Muraena anguilla</name>
    <dbReference type="NCBI Taxonomy" id="7936"/>
    <lineage>
        <taxon>Eukaryota</taxon>
        <taxon>Metazoa</taxon>
        <taxon>Chordata</taxon>
        <taxon>Craniata</taxon>
        <taxon>Vertebrata</taxon>
        <taxon>Euteleostomi</taxon>
        <taxon>Actinopterygii</taxon>
        <taxon>Neopterygii</taxon>
        <taxon>Teleostei</taxon>
        <taxon>Anguilliformes</taxon>
        <taxon>Anguillidae</taxon>
        <taxon>Anguilla</taxon>
    </lineage>
</organism>
<name>A0A0E9XLV6_ANGAN</name>
<dbReference type="AlphaFoldDB" id="A0A0E9XLV6"/>
<evidence type="ECO:0000313" key="1">
    <source>
        <dbReference type="EMBL" id="JAI03655.1"/>
    </source>
</evidence>
<accession>A0A0E9XLV6</accession>
<dbReference type="EMBL" id="GBXM01004923">
    <property type="protein sequence ID" value="JAI03655.1"/>
    <property type="molecule type" value="Transcribed_RNA"/>
</dbReference>